<organism evidence="2 3">
    <name type="scientific">Litchfieldella rifensis</name>
    <dbReference type="NCBI Taxonomy" id="762643"/>
    <lineage>
        <taxon>Bacteria</taxon>
        <taxon>Pseudomonadati</taxon>
        <taxon>Pseudomonadota</taxon>
        <taxon>Gammaproteobacteria</taxon>
        <taxon>Oceanospirillales</taxon>
        <taxon>Halomonadaceae</taxon>
        <taxon>Litchfieldella</taxon>
    </lineage>
</organism>
<dbReference type="PANTHER" id="PTHR38457:SF1">
    <property type="entry name" value="REGULATOR ABRB-RELATED"/>
    <property type="match status" value="1"/>
</dbReference>
<feature type="transmembrane region" description="Helical" evidence="1">
    <location>
        <begin position="62"/>
        <end position="80"/>
    </location>
</feature>
<feature type="transmembrane region" description="Helical" evidence="1">
    <location>
        <begin position="207"/>
        <end position="225"/>
    </location>
</feature>
<feature type="transmembrane region" description="Helical" evidence="1">
    <location>
        <begin position="141"/>
        <end position="164"/>
    </location>
</feature>
<feature type="transmembrane region" description="Helical" evidence="1">
    <location>
        <begin position="86"/>
        <end position="105"/>
    </location>
</feature>
<gene>
    <name evidence="2" type="ORF">ACFOEV_06980</name>
</gene>
<feature type="transmembrane region" description="Helical" evidence="1">
    <location>
        <begin position="328"/>
        <end position="349"/>
    </location>
</feature>
<keyword evidence="1" id="KW-0812">Transmembrane</keyword>
<accession>A0ABV7LLK9</accession>
<protein>
    <submittedName>
        <fullName evidence="2">AbrB family transcriptional regulator</fullName>
    </submittedName>
</protein>
<feature type="transmembrane region" description="Helical" evidence="1">
    <location>
        <begin position="176"/>
        <end position="195"/>
    </location>
</feature>
<keyword evidence="1" id="KW-0472">Membrane</keyword>
<comment type="caution">
    <text evidence="2">The sequence shown here is derived from an EMBL/GenBank/DDBJ whole genome shotgun (WGS) entry which is preliminary data.</text>
</comment>
<sequence length="358" mass="36764">MILATMISRSAVVVSAWGMGYLAGRVGVPLPWILGPMLVGAIAALSGHGLAESKLVRRCAQVVVGTAVGHGFTAGILLSLMWQLPWMVLFTLWSLLVAACCSLLLERWGRLDRRTALLANLPGGVAEMAFLGGDTKGASTAIALVQAMRVTSLVILLPFLLSLILNRTGGVVPTSLGSGSLGVGTLIILAVGYAVGRGMDHFGIQNAFIVGALLVSIVDALTGFVGADVPGWLFIGAQIAIGLALGGRFERKEVARMPRLVSIGLLVSLITSVIIIASALLVARPLGISLPVMTLAGAPGGIAEMVITATTLGLGVAEIVAFQTVRIITVNFLAGSVAGLWLRVSASLFGESGSGRGP</sequence>
<evidence type="ECO:0000313" key="2">
    <source>
        <dbReference type="EMBL" id="MFC3283353.1"/>
    </source>
</evidence>
<feature type="transmembrane region" description="Helical" evidence="1">
    <location>
        <begin position="302"/>
        <end position="321"/>
    </location>
</feature>
<evidence type="ECO:0000313" key="3">
    <source>
        <dbReference type="Proteomes" id="UP001595579"/>
    </source>
</evidence>
<dbReference type="NCBIfam" id="TIGR03082">
    <property type="entry name" value="Gneg_AbrB_dup"/>
    <property type="match status" value="1"/>
</dbReference>
<dbReference type="InterPro" id="IPR007820">
    <property type="entry name" value="AbrB_fam"/>
</dbReference>
<dbReference type="Proteomes" id="UP001595579">
    <property type="component" value="Unassembled WGS sequence"/>
</dbReference>
<dbReference type="PANTHER" id="PTHR38457">
    <property type="entry name" value="REGULATOR ABRB-RELATED"/>
    <property type="match status" value="1"/>
</dbReference>
<feature type="transmembrane region" description="Helical" evidence="1">
    <location>
        <begin position="7"/>
        <end position="24"/>
    </location>
</feature>
<feature type="transmembrane region" description="Helical" evidence="1">
    <location>
        <begin position="30"/>
        <end position="50"/>
    </location>
</feature>
<dbReference type="InterPro" id="IPR017516">
    <property type="entry name" value="AbrB_dup"/>
</dbReference>
<keyword evidence="3" id="KW-1185">Reference proteome</keyword>
<dbReference type="Pfam" id="PF05145">
    <property type="entry name" value="AbrB"/>
    <property type="match status" value="1"/>
</dbReference>
<keyword evidence="1" id="KW-1133">Transmembrane helix</keyword>
<reference evidence="3" key="1">
    <citation type="journal article" date="2019" name="Int. J. Syst. Evol. Microbiol.">
        <title>The Global Catalogue of Microorganisms (GCM) 10K type strain sequencing project: providing services to taxonomists for standard genome sequencing and annotation.</title>
        <authorList>
            <consortium name="The Broad Institute Genomics Platform"/>
            <consortium name="The Broad Institute Genome Sequencing Center for Infectious Disease"/>
            <person name="Wu L."/>
            <person name="Ma J."/>
        </authorList>
    </citation>
    <scope>NUCLEOTIDE SEQUENCE [LARGE SCALE GENOMIC DNA]</scope>
    <source>
        <strain evidence="3">CECT 7698</strain>
    </source>
</reference>
<dbReference type="PIRSF" id="PIRSF038991">
    <property type="entry name" value="Protein_AbrB"/>
    <property type="match status" value="1"/>
</dbReference>
<dbReference type="RefSeq" id="WP_386772415.1">
    <property type="nucleotide sequence ID" value="NZ_JBHRUG010000016.1"/>
</dbReference>
<evidence type="ECO:0000256" key="1">
    <source>
        <dbReference type="SAM" id="Phobius"/>
    </source>
</evidence>
<feature type="transmembrane region" description="Helical" evidence="1">
    <location>
        <begin position="261"/>
        <end position="282"/>
    </location>
</feature>
<name>A0ABV7LLK9_9GAMM</name>
<dbReference type="EMBL" id="JBHRUG010000016">
    <property type="protein sequence ID" value="MFC3283353.1"/>
    <property type="molecule type" value="Genomic_DNA"/>
</dbReference>
<proteinExistence type="predicted"/>
<feature type="transmembrane region" description="Helical" evidence="1">
    <location>
        <begin position="231"/>
        <end position="249"/>
    </location>
</feature>